<keyword evidence="4" id="KW-1185">Reference proteome</keyword>
<dbReference type="AlphaFoldDB" id="A0A4R6S3Q8"/>
<dbReference type="RefSeq" id="WP_133616390.1">
    <property type="nucleotide sequence ID" value="NZ_CP080492.1"/>
</dbReference>
<dbReference type="SUPFAM" id="SSF56317">
    <property type="entry name" value="Carbon-nitrogen hydrolase"/>
    <property type="match status" value="1"/>
</dbReference>
<comment type="caution">
    <text evidence="3">The sequence shown here is derived from an EMBL/GenBank/DDBJ whole genome shotgun (WGS) entry which is preliminary data.</text>
</comment>
<evidence type="ECO:0000256" key="1">
    <source>
        <dbReference type="ARBA" id="ARBA00010613"/>
    </source>
</evidence>
<feature type="domain" description="CN hydrolase" evidence="2">
    <location>
        <begin position="1"/>
        <end position="241"/>
    </location>
</feature>
<keyword evidence="3" id="KW-0378">Hydrolase</keyword>
<dbReference type="Proteomes" id="UP000295601">
    <property type="component" value="Unassembled WGS sequence"/>
</dbReference>
<sequence length="267" mass="28076">MKLSICQMVSTEDIAANLAEIDRLAQVASTEDADLAVFPEFAMIGVTALTPEVLAKAQPLDGSFVSGLAATAKRTGVTIVAGILEEIPGEQRAYNSLVVLTPADGLAAVYRKTHLYDAFGFKESDNICAGPLDGPVTIDVAGVRVGMLTCYDLRFPEASRQHADAGVDVLVYPAAWVPGPRKEDHWQTLARARAIENTFYVAAVSQGPTLGTGGSLIVDPMGLILGEVGERSGVATTAIKPERIAEVRATNPSLANRRFTVAAAPGV</sequence>
<dbReference type="EMBL" id="SNYA01000003">
    <property type="protein sequence ID" value="TDP93346.1"/>
    <property type="molecule type" value="Genomic_DNA"/>
</dbReference>
<organism evidence="3 4">
    <name type="scientific">Leucobacter luti</name>
    <dbReference type="NCBI Taxonomy" id="340320"/>
    <lineage>
        <taxon>Bacteria</taxon>
        <taxon>Bacillati</taxon>
        <taxon>Actinomycetota</taxon>
        <taxon>Actinomycetes</taxon>
        <taxon>Micrococcales</taxon>
        <taxon>Microbacteriaceae</taxon>
        <taxon>Leucobacter</taxon>
    </lineage>
</organism>
<dbReference type="GO" id="GO:0016787">
    <property type="term" value="F:hydrolase activity"/>
    <property type="evidence" value="ECO:0007669"/>
    <property type="project" value="UniProtKB-KW"/>
</dbReference>
<dbReference type="InterPro" id="IPR036526">
    <property type="entry name" value="C-N_Hydrolase_sf"/>
</dbReference>
<dbReference type="PANTHER" id="PTHR23088:SF27">
    <property type="entry name" value="DEAMINATED GLUTATHIONE AMIDASE"/>
    <property type="match status" value="1"/>
</dbReference>
<dbReference type="PROSITE" id="PS01227">
    <property type="entry name" value="UPF0012"/>
    <property type="match status" value="1"/>
</dbReference>
<dbReference type="PROSITE" id="PS50263">
    <property type="entry name" value="CN_HYDROLASE"/>
    <property type="match status" value="1"/>
</dbReference>
<evidence type="ECO:0000313" key="3">
    <source>
        <dbReference type="EMBL" id="TDP93346.1"/>
    </source>
</evidence>
<evidence type="ECO:0000313" key="4">
    <source>
        <dbReference type="Proteomes" id="UP000295601"/>
    </source>
</evidence>
<evidence type="ECO:0000259" key="2">
    <source>
        <dbReference type="PROSITE" id="PS50263"/>
    </source>
</evidence>
<dbReference type="InterPro" id="IPR003010">
    <property type="entry name" value="C-N_Hydrolase"/>
</dbReference>
<proteinExistence type="inferred from homology"/>
<dbReference type="CDD" id="cd07581">
    <property type="entry name" value="nitrilase_3"/>
    <property type="match status" value="1"/>
</dbReference>
<reference evidence="3 4" key="1">
    <citation type="submission" date="2019-03" db="EMBL/GenBank/DDBJ databases">
        <title>Genomic analyses of the natural microbiome of Caenorhabditis elegans.</title>
        <authorList>
            <person name="Samuel B."/>
        </authorList>
    </citation>
    <scope>NUCLEOTIDE SEQUENCE [LARGE SCALE GENOMIC DNA]</scope>
    <source>
        <strain evidence="3 4">JUb18</strain>
    </source>
</reference>
<protein>
    <submittedName>
        <fullName evidence="3">Putative amidohydrolase</fullName>
    </submittedName>
</protein>
<accession>A0A4R6S3Q8</accession>
<name>A0A4R6S3Q8_9MICO</name>
<gene>
    <name evidence="3" type="ORF">EDF62_1325</name>
</gene>
<dbReference type="PANTHER" id="PTHR23088">
    <property type="entry name" value="NITRILASE-RELATED"/>
    <property type="match status" value="1"/>
</dbReference>
<dbReference type="OrthoDB" id="9811121at2"/>
<comment type="similarity">
    <text evidence="1">Belongs to the carbon-nitrogen hydrolase superfamily. NIT1/NIT2 family.</text>
</comment>
<dbReference type="Gene3D" id="3.60.110.10">
    <property type="entry name" value="Carbon-nitrogen hydrolase"/>
    <property type="match status" value="1"/>
</dbReference>
<dbReference type="InterPro" id="IPR001110">
    <property type="entry name" value="UPF0012_CS"/>
</dbReference>
<dbReference type="Pfam" id="PF00795">
    <property type="entry name" value="CN_hydrolase"/>
    <property type="match status" value="1"/>
</dbReference>